<dbReference type="GO" id="GO:0010041">
    <property type="term" value="P:response to iron(III) ion"/>
    <property type="evidence" value="ECO:0007669"/>
    <property type="project" value="TreeGrafter"/>
</dbReference>
<dbReference type="Proteomes" id="UP000030392">
    <property type="component" value="Unassembled WGS sequence"/>
</dbReference>
<feature type="transmembrane region" description="Helical" evidence="8">
    <location>
        <begin position="279"/>
        <end position="302"/>
    </location>
</feature>
<protein>
    <submittedName>
        <fullName evidence="10">4-amino-4-deoxy-L-arabinose transferase and related glycosyltransferase of PMT family</fullName>
    </submittedName>
</protein>
<evidence type="ECO:0000256" key="8">
    <source>
        <dbReference type="SAM" id="Phobius"/>
    </source>
</evidence>
<keyword evidence="5 8" id="KW-0812">Transmembrane</keyword>
<evidence type="ECO:0000313" key="10">
    <source>
        <dbReference type="EMBL" id="KGG20775.1"/>
    </source>
</evidence>
<dbReference type="InterPro" id="IPR038731">
    <property type="entry name" value="RgtA/B/C-like"/>
</dbReference>
<comment type="caution">
    <text evidence="10">The sequence shown here is derived from an EMBL/GenBank/DDBJ whole genome shotgun (WGS) entry which is preliminary data.</text>
</comment>
<dbReference type="InterPro" id="IPR050297">
    <property type="entry name" value="LipidA_mod_glycosyltrf_83"/>
</dbReference>
<reference evidence="11" key="1">
    <citation type="journal article" date="2014" name="Sci. Data">
        <title>Genomes of diverse isolates of the marine cyanobacterium Prochlorococcus.</title>
        <authorList>
            <person name="Biller S."/>
            <person name="Berube P."/>
            <person name="Thompson J."/>
            <person name="Kelly L."/>
            <person name="Roggensack S."/>
            <person name="Awad L."/>
            <person name="Roache-Johnson K."/>
            <person name="Ding H."/>
            <person name="Giovannoni S.J."/>
            <person name="Moore L.R."/>
            <person name="Chisholm S.W."/>
        </authorList>
    </citation>
    <scope>NUCLEOTIDE SEQUENCE [LARGE SCALE GENOMIC DNA]</scope>
    <source>
        <strain evidence="11">PAC1</strain>
    </source>
</reference>
<feature type="transmembrane region" description="Helical" evidence="8">
    <location>
        <begin position="446"/>
        <end position="465"/>
    </location>
</feature>
<evidence type="ECO:0000256" key="1">
    <source>
        <dbReference type="ARBA" id="ARBA00004651"/>
    </source>
</evidence>
<feature type="transmembrane region" description="Helical" evidence="8">
    <location>
        <begin position="226"/>
        <end position="246"/>
    </location>
</feature>
<evidence type="ECO:0000313" key="11">
    <source>
        <dbReference type="Proteomes" id="UP000030392"/>
    </source>
</evidence>
<dbReference type="GO" id="GO:0005886">
    <property type="term" value="C:plasma membrane"/>
    <property type="evidence" value="ECO:0007669"/>
    <property type="project" value="UniProtKB-SubCell"/>
</dbReference>
<comment type="subcellular location">
    <subcellularLocation>
        <location evidence="1">Cell membrane</location>
        <topology evidence="1">Multi-pass membrane protein</topology>
    </subcellularLocation>
</comment>
<feature type="domain" description="Glycosyltransferase RgtA/B/C/D-like" evidence="9">
    <location>
        <begin position="72"/>
        <end position="243"/>
    </location>
</feature>
<gene>
    <name evidence="10" type="ORF">EV03_0711</name>
</gene>
<feature type="transmembrane region" description="Helical" evidence="8">
    <location>
        <begin position="323"/>
        <end position="342"/>
    </location>
</feature>
<feature type="transmembrane region" description="Helical" evidence="8">
    <location>
        <begin position="348"/>
        <end position="368"/>
    </location>
</feature>
<dbReference type="PANTHER" id="PTHR33908">
    <property type="entry name" value="MANNOSYLTRANSFERASE YKCB-RELATED"/>
    <property type="match status" value="1"/>
</dbReference>
<evidence type="ECO:0000256" key="3">
    <source>
        <dbReference type="ARBA" id="ARBA00022676"/>
    </source>
</evidence>
<keyword evidence="6 8" id="KW-1133">Transmembrane helix</keyword>
<dbReference type="Pfam" id="PF13231">
    <property type="entry name" value="PMT_2"/>
    <property type="match status" value="1"/>
</dbReference>
<evidence type="ECO:0000256" key="2">
    <source>
        <dbReference type="ARBA" id="ARBA00022475"/>
    </source>
</evidence>
<keyword evidence="7 8" id="KW-0472">Membrane</keyword>
<evidence type="ECO:0000259" key="9">
    <source>
        <dbReference type="Pfam" id="PF13231"/>
    </source>
</evidence>
<name>A0A0A2C7A9_PROMR</name>
<accession>A0A0A2C7A9</accession>
<feature type="transmembrane region" description="Helical" evidence="8">
    <location>
        <begin position="135"/>
        <end position="152"/>
    </location>
</feature>
<evidence type="ECO:0000256" key="5">
    <source>
        <dbReference type="ARBA" id="ARBA00022692"/>
    </source>
</evidence>
<dbReference type="EMBL" id="JNAX01000010">
    <property type="protein sequence ID" value="KGG20775.1"/>
    <property type="molecule type" value="Genomic_DNA"/>
</dbReference>
<evidence type="ECO:0000256" key="4">
    <source>
        <dbReference type="ARBA" id="ARBA00022679"/>
    </source>
</evidence>
<evidence type="ECO:0000256" key="6">
    <source>
        <dbReference type="ARBA" id="ARBA00022989"/>
    </source>
</evidence>
<keyword evidence="4 10" id="KW-0808">Transferase</keyword>
<dbReference type="GO" id="GO:0016763">
    <property type="term" value="F:pentosyltransferase activity"/>
    <property type="evidence" value="ECO:0007669"/>
    <property type="project" value="TreeGrafter"/>
</dbReference>
<proteinExistence type="predicted"/>
<keyword evidence="2" id="KW-1003">Cell membrane</keyword>
<feature type="transmembrane region" description="Helical" evidence="8">
    <location>
        <begin position="20"/>
        <end position="40"/>
    </location>
</feature>
<feature type="transmembrane region" description="Helical" evidence="8">
    <location>
        <begin position="105"/>
        <end position="123"/>
    </location>
</feature>
<sequence length="612" mass="70067">MKSLTKPFHPTLIQRRRGLLCILFIGLIIFVWQLGTTGLVDETPPLFAAASRAMAETGNWFTPQVNGLPRFDKPPLVYWLMGLGFSIPGNISWDPLGTWAARLPSALSTIFLMLVLGDTMMKYPQEENNFNRRTAVITALVFALSPLVIIWGRIAVSDALLCSTLGSCLLFKWRRFANPEGEAWWLSWIFLSFAVLTKGPVALALSALIILFFSLFQNNLLGILKILKVIPGLFLVFIISFPWYLIELLIEGKPFLDSFFGYHNLQRFTSVVNSHGEPWWFFLIVLCIASLPLTPFLLISIWKNFYNVSKWSRRVIKKPEKSLFEFSFFWLIAVFVFFTISATKLPSYWLPATPAASVLISLSLTNNIKEEFLKSLAWKFTIFLSILFSIFLFSSNLWIQLLNDPEIPNFSEELTNSFLIEKAGFIFLLIAFLGIIFSSRKIYGKLLILQIPIVLSHFLIVLPTFDLADRLRQLPLRQASELLLNSQNRNEPLVMVGAMKPSIHFYTNQVIVFEGRSKNAFVNVSDRLKNEKRRGWKGRPIYGSNGSETTLLLIDKRSVEKSYWQGLNPKVLGNFGVYSVWRLDREILERRAESLKTNGVTSTWENPRPERF</sequence>
<dbReference type="AlphaFoldDB" id="A0A0A2C7A9"/>
<dbReference type="PANTHER" id="PTHR33908:SF3">
    <property type="entry name" value="UNDECAPRENYL PHOSPHATE-ALPHA-4-AMINO-4-DEOXY-L-ARABINOSE ARABINOSYL TRANSFERASE"/>
    <property type="match status" value="1"/>
</dbReference>
<keyword evidence="3" id="KW-0328">Glycosyltransferase</keyword>
<dbReference type="RefSeq" id="WP_036905198.1">
    <property type="nucleotide sequence ID" value="NZ_CP138967.1"/>
</dbReference>
<organism evidence="10 11">
    <name type="scientific">Prochlorococcus marinus str. PAC1</name>
    <dbReference type="NCBI Taxonomy" id="59924"/>
    <lineage>
        <taxon>Bacteria</taxon>
        <taxon>Bacillati</taxon>
        <taxon>Cyanobacteriota</taxon>
        <taxon>Cyanophyceae</taxon>
        <taxon>Synechococcales</taxon>
        <taxon>Prochlorococcaceae</taxon>
        <taxon>Prochlorococcus</taxon>
    </lineage>
</organism>
<feature type="transmembrane region" description="Helical" evidence="8">
    <location>
        <begin position="188"/>
        <end position="214"/>
    </location>
</feature>
<feature type="transmembrane region" description="Helical" evidence="8">
    <location>
        <begin position="380"/>
        <end position="399"/>
    </location>
</feature>
<dbReference type="GO" id="GO:0009103">
    <property type="term" value="P:lipopolysaccharide biosynthetic process"/>
    <property type="evidence" value="ECO:0007669"/>
    <property type="project" value="UniProtKB-ARBA"/>
</dbReference>
<evidence type="ECO:0000256" key="7">
    <source>
        <dbReference type="ARBA" id="ARBA00023136"/>
    </source>
</evidence>
<feature type="transmembrane region" description="Helical" evidence="8">
    <location>
        <begin position="419"/>
        <end position="439"/>
    </location>
</feature>